<evidence type="ECO:0000313" key="2">
    <source>
        <dbReference type="Proteomes" id="UP000695022"/>
    </source>
</evidence>
<keyword evidence="2" id="KW-1185">Reference proteome</keyword>
<organism evidence="2 3">
    <name type="scientific">Priapulus caudatus</name>
    <name type="common">Priapulid worm</name>
    <dbReference type="NCBI Taxonomy" id="37621"/>
    <lineage>
        <taxon>Eukaryota</taxon>
        <taxon>Metazoa</taxon>
        <taxon>Ecdysozoa</taxon>
        <taxon>Scalidophora</taxon>
        <taxon>Priapulida</taxon>
        <taxon>Priapulimorpha</taxon>
        <taxon>Priapulimorphida</taxon>
        <taxon>Priapulidae</taxon>
        <taxon>Priapulus</taxon>
    </lineage>
</organism>
<evidence type="ECO:0000313" key="3">
    <source>
        <dbReference type="RefSeq" id="XP_014668475.1"/>
    </source>
</evidence>
<sequence>MVIGRDTKQWRACLALIQGDDTCEMPPLSNPKTQKPLQLYAPLQPPPLADSQQQQQQTPQTPSSSSSSLSTTASAATTAASCVGFVPRQRLLILTVRDKQVRDYIMLSCVTSCCYTSLHHVAHPDGAGQAGGSTYQP</sequence>
<proteinExistence type="predicted"/>
<reference evidence="3" key="1">
    <citation type="submission" date="2025-08" db="UniProtKB">
        <authorList>
            <consortium name="RefSeq"/>
        </authorList>
    </citation>
    <scope>IDENTIFICATION</scope>
</reference>
<name>A0ABM1E8F4_PRICU</name>
<dbReference type="RefSeq" id="XP_014668475.1">
    <property type="nucleotide sequence ID" value="XM_014812989.1"/>
</dbReference>
<gene>
    <name evidence="3" type="primary">LOC106809785</name>
</gene>
<protein>
    <submittedName>
        <fullName evidence="3">Uncharacterized protein LOC106809785</fullName>
    </submittedName>
</protein>
<feature type="compositionally biased region" description="Low complexity" evidence="1">
    <location>
        <begin position="49"/>
        <end position="72"/>
    </location>
</feature>
<accession>A0ABM1E8F4</accession>
<feature type="region of interest" description="Disordered" evidence="1">
    <location>
        <begin position="24"/>
        <end position="72"/>
    </location>
</feature>
<evidence type="ECO:0000256" key="1">
    <source>
        <dbReference type="SAM" id="MobiDB-lite"/>
    </source>
</evidence>
<dbReference type="Proteomes" id="UP000695022">
    <property type="component" value="Unplaced"/>
</dbReference>
<dbReference type="GeneID" id="106809785"/>